<feature type="domain" description="Ubiquinol-cytochrome c chaperone" evidence="3">
    <location>
        <begin position="42"/>
        <end position="177"/>
    </location>
</feature>
<evidence type="ECO:0000256" key="1">
    <source>
        <dbReference type="ARBA" id="ARBA00006407"/>
    </source>
</evidence>
<dbReference type="PANTHER" id="PTHR12184">
    <property type="entry name" value="UBIQUINOL-CYTOCHROME C REDUCTASE COMPLEX ASSEMBLY FACTOR 1 FAMILY MEMBER"/>
    <property type="match status" value="1"/>
</dbReference>
<dbReference type="EMBL" id="BMJM01000007">
    <property type="protein sequence ID" value="GGE15210.1"/>
    <property type="molecule type" value="Genomic_DNA"/>
</dbReference>
<dbReference type="PANTHER" id="PTHR12184:SF1">
    <property type="entry name" value="UBIQUINOL-CYTOCHROME-C REDUCTASE COMPLEX ASSEMBLY FACTOR 1"/>
    <property type="match status" value="1"/>
</dbReference>
<sequence>MSILSALRRAVGASLPDAGPAEPLYRAVVAEARRPDWYLAGQVPDTLDGRFDMVALVLSLVMIRLEDEGADSPAAPLCARLTERFITDMDGTLRQDGVGDQVVGKHIGRMVAALGGRLGAYRGARHDDALLAEALRRNLWRGEPVNDDAVAWVIAESRRLSARLDAAPLLSITSGNFTGPTA</sequence>
<accession>A0A916ZUR7</accession>
<dbReference type="InterPro" id="IPR007129">
    <property type="entry name" value="Ubiqinol_cyt_c_chaperone_CPB3"/>
</dbReference>
<dbReference type="Pfam" id="PF03981">
    <property type="entry name" value="Ubiq_cyt_C_chap"/>
    <property type="match status" value="1"/>
</dbReference>
<comment type="caution">
    <text evidence="4">The sequence shown here is derived from an EMBL/GenBank/DDBJ whole genome shotgun (WGS) entry which is preliminary data.</text>
</comment>
<organism evidence="4 5">
    <name type="scientific">Sandarakinorhabdus glacialis</name>
    <dbReference type="NCBI Taxonomy" id="1614636"/>
    <lineage>
        <taxon>Bacteria</taxon>
        <taxon>Pseudomonadati</taxon>
        <taxon>Pseudomonadota</taxon>
        <taxon>Alphaproteobacteria</taxon>
        <taxon>Sphingomonadales</taxon>
        <taxon>Sphingosinicellaceae</taxon>
        <taxon>Sandarakinorhabdus</taxon>
    </lineage>
</organism>
<comment type="similarity">
    <text evidence="1">Belongs to the CBP3 family.</text>
</comment>
<reference evidence="4" key="1">
    <citation type="journal article" date="2014" name="Int. J. Syst. Evol. Microbiol.">
        <title>Complete genome sequence of Corynebacterium casei LMG S-19264T (=DSM 44701T), isolated from a smear-ripened cheese.</title>
        <authorList>
            <consortium name="US DOE Joint Genome Institute (JGI-PGF)"/>
            <person name="Walter F."/>
            <person name="Albersmeier A."/>
            <person name="Kalinowski J."/>
            <person name="Ruckert C."/>
        </authorList>
    </citation>
    <scope>NUCLEOTIDE SEQUENCE</scope>
    <source>
        <strain evidence="4">CGMCC 1.15519</strain>
    </source>
</reference>
<evidence type="ECO:0000313" key="5">
    <source>
        <dbReference type="Proteomes" id="UP000635071"/>
    </source>
</evidence>
<dbReference type="RefSeq" id="WP_188763010.1">
    <property type="nucleotide sequence ID" value="NZ_BMJM01000007.1"/>
</dbReference>
<dbReference type="Proteomes" id="UP000635071">
    <property type="component" value="Unassembled WGS sequence"/>
</dbReference>
<dbReference type="InterPro" id="IPR021150">
    <property type="entry name" value="Ubiq_cyt_c_chap"/>
</dbReference>
<protein>
    <recommendedName>
        <fullName evidence="3">Ubiquinol-cytochrome c chaperone domain-containing protein</fullName>
    </recommendedName>
</protein>
<dbReference type="AlphaFoldDB" id="A0A916ZUR7"/>
<reference evidence="4" key="2">
    <citation type="submission" date="2020-09" db="EMBL/GenBank/DDBJ databases">
        <authorList>
            <person name="Sun Q."/>
            <person name="Zhou Y."/>
        </authorList>
    </citation>
    <scope>NUCLEOTIDE SEQUENCE</scope>
    <source>
        <strain evidence="4">CGMCC 1.15519</strain>
    </source>
</reference>
<evidence type="ECO:0000259" key="3">
    <source>
        <dbReference type="Pfam" id="PF03981"/>
    </source>
</evidence>
<proteinExistence type="inferred from homology"/>
<name>A0A916ZUR7_9SPHN</name>
<gene>
    <name evidence="4" type="ORF">GCM10011529_22020</name>
</gene>
<evidence type="ECO:0000256" key="2">
    <source>
        <dbReference type="ARBA" id="ARBA00006436"/>
    </source>
</evidence>
<keyword evidence="5" id="KW-1185">Reference proteome</keyword>
<comment type="similarity">
    <text evidence="2">Belongs to the UPF0174 family.</text>
</comment>
<evidence type="ECO:0000313" key="4">
    <source>
        <dbReference type="EMBL" id="GGE15210.1"/>
    </source>
</evidence>